<dbReference type="InterPro" id="IPR002625">
    <property type="entry name" value="Smr_dom"/>
</dbReference>
<dbReference type="InterPro" id="IPR047688">
    <property type="entry name" value="Endonuc_SmrA"/>
</dbReference>
<dbReference type="PANTHER" id="PTHR35562">
    <property type="entry name" value="DNA ENDONUCLEASE SMRA-RELATED"/>
    <property type="match status" value="1"/>
</dbReference>
<dbReference type="STRING" id="1122198.SAMN02745729_11635"/>
<dbReference type="GO" id="GO:0004520">
    <property type="term" value="F:DNA endonuclease activity"/>
    <property type="evidence" value="ECO:0007669"/>
    <property type="project" value="TreeGrafter"/>
</dbReference>
<dbReference type="SUPFAM" id="SSF160443">
    <property type="entry name" value="SMR domain-like"/>
    <property type="match status" value="1"/>
</dbReference>
<dbReference type="NCBIfam" id="NF033154">
    <property type="entry name" value="endonuc_SmrA"/>
    <property type="match status" value="1"/>
</dbReference>
<organism evidence="2 3">
    <name type="scientific">Marinobacterium iners DSM 11526</name>
    <dbReference type="NCBI Taxonomy" id="1122198"/>
    <lineage>
        <taxon>Bacteria</taxon>
        <taxon>Pseudomonadati</taxon>
        <taxon>Pseudomonadota</taxon>
        <taxon>Gammaproteobacteria</taxon>
        <taxon>Oceanospirillales</taxon>
        <taxon>Oceanospirillaceae</taxon>
        <taxon>Marinobacterium</taxon>
    </lineage>
</organism>
<gene>
    <name evidence="2" type="ORF">SAMN02745729_11635</name>
</gene>
<dbReference type="PANTHER" id="PTHR35562:SF2">
    <property type="entry name" value="DNA ENDONUCLEASE SMRA-RELATED"/>
    <property type="match status" value="1"/>
</dbReference>
<dbReference type="InterPro" id="IPR036063">
    <property type="entry name" value="Smr_dom_sf"/>
</dbReference>
<evidence type="ECO:0000313" key="3">
    <source>
        <dbReference type="Proteomes" id="UP000242469"/>
    </source>
</evidence>
<dbReference type="OrthoDB" id="9808881at2"/>
<dbReference type="PROSITE" id="PS50828">
    <property type="entry name" value="SMR"/>
    <property type="match status" value="1"/>
</dbReference>
<sequence length="194" mass="22315">MRSDNHDEFMQQMLAEGISRHHYADTTRDHAAVRPLRVDPNKSIRRQLAEGAPEGLTLAPLEWLHPADPISWKRDGVQEGVFRNLRLGRYSADACLNLQHCTLAQARDEVAGFVRQSAELNIRCVLIQQGRARRSDEHANQLKTYLNQWLPELEQVMAFHSAPSHHGGTGAVYLMLRKSEQARQENREKHQKRR</sequence>
<dbReference type="EMBL" id="FNRJ01000016">
    <property type="protein sequence ID" value="SEB08519.1"/>
    <property type="molecule type" value="Genomic_DNA"/>
</dbReference>
<evidence type="ECO:0000313" key="2">
    <source>
        <dbReference type="EMBL" id="SEB08519.1"/>
    </source>
</evidence>
<name>A0A1H4GG05_9GAMM</name>
<protein>
    <submittedName>
        <fullName evidence="2">DNA-nicking endonuclease, Smr domain</fullName>
    </submittedName>
</protein>
<dbReference type="Pfam" id="PF01713">
    <property type="entry name" value="Smr"/>
    <property type="match status" value="1"/>
</dbReference>
<feature type="domain" description="Smr" evidence="1">
    <location>
        <begin position="96"/>
        <end position="177"/>
    </location>
</feature>
<keyword evidence="2" id="KW-0540">Nuclease</keyword>
<dbReference type="Proteomes" id="UP000242469">
    <property type="component" value="Unassembled WGS sequence"/>
</dbReference>
<keyword evidence="3" id="KW-1185">Reference proteome</keyword>
<keyword evidence="2" id="KW-0255">Endonuclease</keyword>
<evidence type="ECO:0000259" key="1">
    <source>
        <dbReference type="PROSITE" id="PS50828"/>
    </source>
</evidence>
<accession>A0A1H4GG05</accession>
<dbReference type="RefSeq" id="WP_091827582.1">
    <property type="nucleotide sequence ID" value="NZ_FNRJ01000016.1"/>
</dbReference>
<dbReference type="AlphaFoldDB" id="A0A1H4GG05"/>
<reference evidence="3" key="1">
    <citation type="submission" date="2016-10" db="EMBL/GenBank/DDBJ databases">
        <authorList>
            <person name="Varghese N."/>
            <person name="Submissions S."/>
        </authorList>
    </citation>
    <scope>NUCLEOTIDE SEQUENCE [LARGE SCALE GENOMIC DNA]</scope>
    <source>
        <strain evidence="3">DSM 11526</strain>
    </source>
</reference>
<dbReference type="Gene3D" id="3.30.1370.110">
    <property type="match status" value="1"/>
</dbReference>
<keyword evidence="2" id="KW-0378">Hydrolase</keyword>
<proteinExistence type="predicted"/>